<dbReference type="PANTHER" id="PTHR42756">
    <property type="entry name" value="TRANSCRIPTIONAL REGULATOR, MARR"/>
    <property type="match status" value="1"/>
</dbReference>
<sequence length="149" mass="16636">MTTNPPNTQGIIGQIARIRELSNLFIELELRNVAIEGILPAHGSILNFLFQQDAPVPMKEIVERIGRVKSTVTGMIHTLEQYGYVEKLPSPEDGRVVLVKLTEKGCSLKPPFKQISKKLIARLYGNMAVEQKDSLVELLTQIEGNLQPM</sequence>
<evidence type="ECO:0000256" key="2">
    <source>
        <dbReference type="ARBA" id="ARBA00023125"/>
    </source>
</evidence>
<dbReference type="SUPFAM" id="SSF46785">
    <property type="entry name" value="Winged helix' DNA-binding domain"/>
    <property type="match status" value="1"/>
</dbReference>
<dbReference type="InterPro" id="IPR036390">
    <property type="entry name" value="WH_DNA-bd_sf"/>
</dbReference>
<dbReference type="GO" id="GO:0003700">
    <property type="term" value="F:DNA-binding transcription factor activity"/>
    <property type="evidence" value="ECO:0007669"/>
    <property type="project" value="InterPro"/>
</dbReference>
<dbReference type="Gene3D" id="1.10.10.10">
    <property type="entry name" value="Winged helix-like DNA-binding domain superfamily/Winged helix DNA-binding domain"/>
    <property type="match status" value="1"/>
</dbReference>
<dbReference type="PRINTS" id="PR00598">
    <property type="entry name" value="HTHMARR"/>
</dbReference>
<dbReference type="PANTHER" id="PTHR42756:SF1">
    <property type="entry name" value="TRANSCRIPTIONAL REPRESSOR OF EMRAB OPERON"/>
    <property type="match status" value="1"/>
</dbReference>
<evidence type="ECO:0000256" key="1">
    <source>
        <dbReference type="ARBA" id="ARBA00023015"/>
    </source>
</evidence>
<keyword evidence="2" id="KW-0238">DNA-binding</keyword>
<organism evidence="5 6">
    <name type="scientific">Pontiella sulfatireligans</name>
    <dbReference type="NCBI Taxonomy" id="2750658"/>
    <lineage>
        <taxon>Bacteria</taxon>
        <taxon>Pseudomonadati</taxon>
        <taxon>Kiritimatiellota</taxon>
        <taxon>Kiritimatiellia</taxon>
        <taxon>Kiritimatiellales</taxon>
        <taxon>Pontiellaceae</taxon>
        <taxon>Pontiella</taxon>
    </lineage>
</organism>
<dbReference type="SMART" id="SM00347">
    <property type="entry name" value="HTH_MARR"/>
    <property type="match status" value="1"/>
</dbReference>
<dbReference type="AlphaFoldDB" id="A0A6C2UR53"/>
<gene>
    <name evidence="5" type="ORF">SCARR_04674</name>
</gene>
<name>A0A6C2UR53_9BACT</name>
<evidence type="ECO:0000256" key="3">
    <source>
        <dbReference type="ARBA" id="ARBA00023163"/>
    </source>
</evidence>
<dbReference type="GO" id="GO:0003677">
    <property type="term" value="F:DNA binding"/>
    <property type="evidence" value="ECO:0007669"/>
    <property type="project" value="UniProtKB-KW"/>
</dbReference>
<protein>
    <recommendedName>
        <fullName evidence="4">HTH marR-type domain-containing protein</fullName>
    </recommendedName>
</protein>
<dbReference type="PROSITE" id="PS01117">
    <property type="entry name" value="HTH_MARR_1"/>
    <property type="match status" value="1"/>
</dbReference>
<evidence type="ECO:0000313" key="5">
    <source>
        <dbReference type="EMBL" id="VGO22589.1"/>
    </source>
</evidence>
<dbReference type="EMBL" id="CAAHFH010000002">
    <property type="protein sequence ID" value="VGO22589.1"/>
    <property type="molecule type" value="Genomic_DNA"/>
</dbReference>
<dbReference type="InterPro" id="IPR023187">
    <property type="entry name" value="Tscrpt_reg_MarR-type_CS"/>
</dbReference>
<evidence type="ECO:0000259" key="4">
    <source>
        <dbReference type="PROSITE" id="PS50995"/>
    </source>
</evidence>
<keyword evidence="6" id="KW-1185">Reference proteome</keyword>
<reference evidence="5 6" key="1">
    <citation type="submission" date="2019-04" db="EMBL/GenBank/DDBJ databases">
        <authorList>
            <person name="Van Vliet M D."/>
        </authorList>
    </citation>
    <scope>NUCLEOTIDE SEQUENCE [LARGE SCALE GENOMIC DNA]</scope>
    <source>
        <strain evidence="5 6">F21</strain>
    </source>
</reference>
<accession>A0A6C2UR53</accession>
<dbReference type="PROSITE" id="PS50995">
    <property type="entry name" value="HTH_MARR_2"/>
    <property type="match status" value="1"/>
</dbReference>
<dbReference type="Proteomes" id="UP000346198">
    <property type="component" value="Unassembled WGS sequence"/>
</dbReference>
<evidence type="ECO:0000313" key="6">
    <source>
        <dbReference type="Proteomes" id="UP000346198"/>
    </source>
</evidence>
<keyword evidence="1" id="KW-0805">Transcription regulation</keyword>
<dbReference type="RefSeq" id="WP_136064047.1">
    <property type="nucleotide sequence ID" value="NZ_CAAHFH010000002.1"/>
</dbReference>
<proteinExistence type="predicted"/>
<dbReference type="InterPro" id="IPR000835">
    <property type="entry name" value="HTH_MarR-typ"/>
</dbReference>
<feature type="domain" description="HTH marR-type" evidence="4">
    <location>
        <begin position="1"/>
        <end position="144"/>
    </location>
</feature>
<dbReference type="InterPro" id="IPR036388">
    <property type="entry name" value="WH-like_DNA-bd_sf"/>
</dbReference>
<dbReference type="Pfam" id="PF01047">
    <property type="entry name" value="MarR"/>
    <property type="match status" value="1"/>
</dbReference>
<keyword evidence="3" id="KW-0804">Transcription</keyword>